<dbReference type="EMBL" id="CP133648">
    <property type="protein sequence ID" value="WNE84784.1"/>
    <property type="molecule type" value="Genomic_DNA"/>
</dbReference>
<name>A0AAF0VD18_BIFAD</name>
<dbReference type="PANTHER" id="PTHR39639:SF1">
    <property type="entry name" value="DUF262 DOMAIN-CONTAINING PROTEIN"/>
    <property type="match status" value="1"/>
</dbReference>
<dbReference type="InterPro" id="IPR004919">
    <property type="entry name" value="GmrSD_N"/>
</dbReference>
<dbReference type="Proteomes" id="UP000193179">
    <property type="component" value="Chromosome"/>
</dbReference>
<gene>
    <name evidence="2" type="ORF">B0703_07165</name>
</gene>
<sequence length="377" mass="43438">MDDLEELNVSDNENVLTQEEREDLEAADETVIPITYSGQDFDVDGLVRRLDNGDMIIPRFGLSDRTVEVDGFQREFVWSKRQMDRFIETLLLEYPVPGIFLVKQQSDKRLLVLDGQQRLLTLQSFKKGVYNKRVFELKNVCEQFRGLSYEKLSDAQRRAFDNAFIQATVVNMDENPESREAVYQIFERLNSGGTQLTAHEIRVAIFTGSLVQELSKLNDNEHWRSIYGPKNRRLRDHELILRIIALYLNAQKYAAPLKSFLNRFMSENRGSGENIRAAEKMFEWSVERMDNDCLIRVLKSNNPRVSTAVMESFIVSVMHLHKAGRDCSVDTLFSAAEKLMSSETYVNSCAESTTNEGKVRARLQEAWNVINDYSSQS</sequence>
<feature type="domain" description="GmrSD restriction endonucleases N-terminal" evidence="1">
    <location>
        <begin position="67"/>
        <end position="206"/>
    </location>
</feature>
<reference evidence="2" key="2">
    <citation type="submission" date="2023-09" db="EMBL/GenBank/DDBJ databases">
        <title>Ecological and genomic based identification of the Bifidobacterium adolescentis prototype of the healthy human gut microbiota.</title>
        <authorList>
            <person name="Lugli G.A."/>
            <person name="Argentini C."/>
            <person name="Tarracchini C."/>
            <person name="Fontana F."/>
            <person name="Alessandri G."/>
            <person name="Mancabelli L."/>
            <person name="Milani C."/>
            <person name="Turroni F."/>
            <person name="Ventura M."/>
        </authorList>
    </citation>
    <scope>NUCLEOTIDE SEQUENCE</scope>
    <source>
        <strain evidence="2">703B</strain>
    </source>
</reference>
<dbReference type="Pfam" id="PF03235">
    <property type="entry name" value="GmrSD_N"/>
    <property type="match status" value="1"/>
</dbReference>
<reference evidence="2" key="1">
    <citation type="journal article" date="2016" name="Sci. Rep.">
        <title>Evaluation of genetic diversity among strains of the human gut commensal Bifidobacterium adolescentis.</title>
        <authorList>
            <person name="Duranti S."/>
            <person name="Milani C."/>
            <person name="Lugli G.A."/>
            <person name="Mancabelli L."/>
            <person name="Turroni F."/>
            <person name="Ferrario C."/>
            <person name="Mangifesta M."/>
            <person name="Viappiani A."/>
            <person name="Sanchez B."/>
            <person name="Margolles A."/>
            <person name="van Sinderen D."/>
            <person name="Ventura M."/>
        </authorList>
    </citation>
    <scope>NUCLEOTIDE SEQUENCE</scope>
    <source>
        <strain evidence="2">703B</strain>
    </source>
</reference>
<organism evidence="2 3">
    <name type="scientific">Bifidobacterium adolescentis</name>
    <dbReference type="NCBI Taxonomy" id="1680"/>
    <lineage>
        <taxon>Bacteria</taxon>
        <taxon>Bacillati</taxon>
        <taxon>Actinomycetota</taxon>
        <taxon>Actinomycetes</taxon>
        <taxon>Bifidobacteriales</taxon>
        <taxon>Bifidobacteriaceae</taxon>
        <taxon>Bifidobacterium</taxon>
    </lineage>
</organism>
<evidence type="ECO:0000313" key="2">
    <source>
        <dbReference type="EMBL" id="WNE84784.1"/>
    </source>
</evidence>
<evidence type="ECO:0000313" key="3">
    <source>
        <dbReference type="Proteomes" id="UP000193179"/>
    </source>
</evidence>
<dbReference type="AlphaFoldDB" id="A0AAF0VD18"/>
<dbReference type="RefSeq" id="WP_085346422.1">
    <property type="nucleotide sequence ID" value="NZ_CP133648.1"/>
</dbReference>
<evidence type="ECO:0000259" key="1">
    <source>
        <dbReference type="Pfam" id="PF03235"/>
    </source>
</evidence>
<dbReference type="PANTHER" id="PTHR39639">
    <property type="entry name" value="CHROMOSOME 16, WHOLE GENOME SHOTGUN SEQUENCE"/>
    <property type="match status" value="1"/>
</dbReference>
<protein>
    <submittedName>
        <fullName evidence="2">DUF262 domain-containing protein</fullName>
    </submittedName>
</protein>
<accession>A0AAF0VD18</accession>
<proteinExistence type="predicted"/>